<dbReference type="PANTHER" id="PTHR16201:SF44">
    <property type="entry name" value="SEVEN TRANSMEMBRANE PROTEIN 1"/>
    <property type="match status" value="1"/>
</dbReference>
<evidence type="ECO:0000256" key="8">
    <source>
        <dbReference type="SAM" id="Phobius"/>
    </source>
</evidence>
<evidence type="ECO:0000313" key="9">
    <source>
        <dbReference type="EMBL" id="RPA75301.1"/>
    </source>
</evidence>
<feature type="transmembrane region" description="Helical" evidence="8">
    <location>
        <begin position="210"/>
        <end position="226"/>
    </location>
</feature>
<dbReference type="SMART" id="SM00679">
    <property type="entry name" value="CTNS"/>
    <property type="match status" value="2"/>
</dbReference>
<feature type="transmembrane region" description="Helical" evidence="8">
    <location>
        <begin position="273"/>
        <end position="295"/>
    </location>
</feature>
<protein>
    <submittedName>
        <fullName evidence="9">PQ-loop-domain-containing protein</fullName>
    </submittedName>
</protein>
<gene>
    <name evidence="9" type="ORF">BJ508DRAFT_230247</name>
</gene>
<keyword evidence="4 8" id="KW-0472">Membrane</keyword>
<name>A0A3N4HTI0_ASCIM</name>
<feature type="transmembrane region" description="Helical" evidence="8">
    <location>
        <begin position="73"/>
        <end position="94"/>
    </location>
</feature>
<dbReference type="InterPro" id="IPR006603">
    <property type="entry name" value="PQ-loop_rpt"/>
</dbReference>
<dbReference type="Proteomes" id="UP000275078">
    <property type="component" value="Unassembled WGS sequence"/>
</dbReference>
<feature type="compositionally biased region" description="Low complexity" evidence="7">
    <location>
        <begin position="129"/>
        <end position="143"/>
    </location>
</feature>
<dbReference type="PANTHER" id="PTHR16201">
    <property type="entry name" value="SEVEN TRANSMEMBRANE PROTEIN 1-RELATED"/>
    <property type="match status" value="1"/>
</dbReference>
<evidence type="ECO:0000256" key="7">
    <source>
        <dbReference type="SAM" id="MobiDB-lite"/>
    </source>
</evidence>
<dbReference type="InterPro" id="IPR051415">
    <property type="entry name" value="LAAT-1"/>
</dbReference>
<dbReference type="AlphaFoldDB" id="A0A3N4HTI0"/>
<feature type="compositionally biased region" description="Polar residues" evidence="7">
    <location>
        <begin position="107"/>
        <end position="119"/>
    </location>
</feature>
<feature type="transmembrane region" description="Helical" evidence="8">
    <location>
        <begin position="12"/>
        <end position="34"/>
    </location>
</feature>
<comment type="similarity">
    <text evidence="5">Belongs to the laat-1 family.</text>
</comment>
<dbReference type="EMBL" id="ML119767">
    <property type="protein sequence ID" value="RPA75301.1"/>
    <property type="molecule type" value="Genomic_DNA"/>
</dbReference>
<feature type="region of interest" description="Disordered" evidence="7">
    <location>
        <begin position="107"/>
        <end position="143"/>
    </location>
</feature>
<evidence type="ECO:0000256" key="3">
    <source>
        <dbReference type="ARBA" id="ARBA00022989"/>
    </source>
</evidence>
<sequence length="315" mass="34329">MDGIATLPPREALSGISSSISLVSWVIVLVPQLLENYKNGNADGLSLGFLFAWLAGDIANLAGALWGGLLPSVIAIGIYFCIADFLLITQSLYYRYVTHSVVIEPETSPSEPLLHSSQPARRHSNGLGRRISSASRRSSMSARRVSVSHQEDTLSKMLFQETSAVEAAAKNALALIGICVVGTVGWYVAWQAGAWRPEAPPGEGPENPDSPLGAQILGYISALLYLSARIPQIIQNHKNKSTEGLSLLFFMISMLGNISYSGGIIFHSTDRKYILELAPWILGSLGTVAEDLYIFGQFQQYKRKKAHRRFHSIPA</sequence>
<keyword evidence="10" id="KW-1185">Reference proteome</keyword>
<comment type="catalytic activity">
    <reaction evidence="6">
        <text>L-histidine(out) + L-arginine(in) = L-histidine(in) + L-arginine(out)</text>
        <dbReference type="Rhea" id="RHEA:71063"/>
        <dbReference type="ChEBI" id="CHEBI:32682"/>
        <dbReference type="ChEBI" id="CHEBI:57595"/>
    </reaction>
</comment>
<reference evidence="9 10" key="1">
    <citation type="journal article" date="2018" name="Nat. Ecol. Evol.">
        <title>Pezizomycetes genomes reveal the molecular basis of ectomycorrhizal truffle lifestyle.</title>
        <authorList>
            <person name="Murat C."/>
            <person name="Payen T."/>
            <person name="Noel B."/>
            <person name="Kuo A."/>
            <person name="Morin E."/>
            <person name="Chen J."/>
            <person name="Kohler A."/>
            <person name="Krizsan K."/>
            <person name="Balestrini R."/>
            <person name="Da Silva C."/>
            <person name="Montanini B."/>
            <person name="Hainaut M."/>
            <person name="Levati E."/>
            <person name="Barry K.W."/>
            <person name="Belfiori B."/>
            <person name="Cichocki N."/>
            <person name="Clum A."/>
            <person name="Dockter R.B."/>
            <person name="Fauchery L."/>
            <person name="Guy J."/>
            <person name="Iotti M."/>
            <person name="Le Tacon F."/>
            <person name="Lindquist E.A."/>
            <person name="Lipzen A."/>
            <person name="Malagnac F."/>
            <person name="Mello A."/>
            <person name="Molinier V."/>
            <person name="Miyauchi S."/>
            <person name="Poulain J."/>
            <person name="Riccioni C."/>
            <person name="Rubini A."/>
            <person name="Sitrit Y."/>
            <person name="Splivallo R."/>
            <person name="Traeger S."/>
            <person name="Wang M."/>
            <person name="Zifcakova L."/>
            <person name="Wipf D."/>
            <person name="Zambonelli A."/>
            <person name="Paolocci F."/>
            <person name="Nowrousian M."/>
            <person name="Ottonello S."/>
            <person name="Baldrian P."/>
            <person name="Spatafora J.W."/>
            <person name="Henrissat B."/>
            <person name="Nagy L.G."/>
            <person name="Aury J.M."/>
            <person name="Wincker P."/>
            <person name="Grigoriev I.V."/>
            <person name="Bonfante P."/>
            <person name="Martin F.M."/>
        </authorList>
    </citation>
    <scope>NUCLEOTIDE SEQUENCE [LARGE SCALE GENOMIC DNA]</scope>
    <source>
        <strain evidence="9 10">RN42</strain>
    </source>
</reference>
<feature type="transmembrane region" description="Helical" evidence="8">
    <location>
        <begin position="247"/>
        <end position="267"/>
    </location>
</feature>
<dbReference type="OrthoDB" id="8048523at2759"/>
<keyword evidence="3 8" id="KW-1133">Transmembrane helix</keyword>
<feature type="transmembrane region" description="Helical" evidence="8">
    <location>
        <begin position="172"/>
        <end position="190"/>
    </location>
</feature>
<dbReference type="GO" id="GO:0034486">
    <property type="term" value="P:vacuolar transmembrane transport"/>
    <property type="evidence" value="ECO:0007669"/>
    <property type="project" value="UniProtKB-ARBA"/>
</dbReference>
<dbReference type="Gene3D" id="1.20.1280.290">
    <property type="match status" value="2"/>
</dbReference>
<evidence type="ECO:0000256" key="4">
    <source>
        <dbReference type="ARBA" id="ARBA00023136"/>
    </source>
</evidence>
<evidence type="ECO:0000313" key="10">
    <source>
        <dbReference type="Proteomes" id="UP000275078"/>
    </source>
</evidence>
<evidence type="ECO:0000256" key="2">
    <source>
        <dbReference type="ARBA" id="ARBA00022692"/>
    </source>
</evidence>
<dbReference type="FunFam" id="1.20.1280.290:FF:000012">
    <property type="entry name" value="Vacuolar membrane PQ loop repeat protein"/>
    <property type="match status" value="1"/>
</dbReference>
<proteinExistence type="inferred from homology"/>
<dbReference type="GO" id="GO:0015174">
    <property type="term" value="F:basic amino acid transmembrane transporter activity"/>
    <property type="evidence" value="ECO:0007669"/>
    <property type="project" value="UniProtKB-ARBA"/>
</dbReference>
<evidence type="ECO:0000256" key="6">
    <source>
        <dbReference type="ARBA" id="ARBA00050768"/>
    </source>
</evidence>
<organism evidence="9 10">
    <name type="scientific">Ascobolus immersus RN42</name>
    <dbReference type="NCBI Taxonomy" id="1160509"/>
    <lineage>
        <taxon>Eukaryota</taxon>
        <taxon>Fungi</taxon>
        <taxon>Dikarya</taxon>
        <taxon>Ascomycota</taxon>
        <taxon>Pezizomycotina</taxon>
        <taxon>Pezizomycetes</taxon>
        <taxon>Pezizales</taxon>
        <taxon>Ascobolaceae</taxon>
        <taxon>Ascobolus</taxon>
    </lineage>
</organism>
<evidence type="ECO:0000256" key="5">
    <source>
        <dbReference type="ARBA" id="ARBA00038039"/>
    </source>
</evidence>
<dbReference type="Pfam" id="PF04193">
    <property type="entry name" value="PQ-loop"/>
    <property type="match status" value="2"/>
</dbReference>
<dbReference type="FunFam" id="1.20.1280.290:FF:000009">
    <property type="entry name" value="PQ loop repeat family protein"/>
    <property type="match status" value="1"/>
</dbReference>
<accession>A0A3N4HTI0</accession>
<comment type="subcellular location">
    <subcellularLocation>
        <location evidence="1">Membrane</location>
        <topology evidence="1">Multi-pass membrane protein</topology>
    </subcellularLocation>
</comment>
<keyword evidence="2 8" id="KW-0812">Transmembrane</keyword>
<dbReference type="GO" id="GO:0098852">
    <property type="term" value="C:lytic vacuole membrane"/>
    <property type="evidence" value="ECO:0007669"/>
    <property type="project" value="UniProtKB-ARBA"/>
</dbReference>
<evidence type="ECO:0000256" key="1">
    <source>
        <dbReference type="ARBA" id="ARBA00004141"/>
    </source>
</evidence>